<dbReference type="OMA" id="NMIYPVT"/>
<sequence length="496" mass="54778">MSSAKRAASEGIPQEPSEGDITKKARMAAKPSRVIHIRNLPDSATAADLLPHLMKYATPSNVIMMTNKQALVEMPSVEVASRVIDSEPTIRIRDSQAYLQFSEHQELERVQTRDTNPPSKCLIAKVTNLSYSISLQTLHSLFSRAGRVDKMVCFMKQSFLQALVQMDSEASAALARRMLNNQDIYSGCCHLAVEFSKLNEVTVRQDSDPARARDFIRSPLMDGETLPNTPINLQPQQQQMMGNTGAMNVMATMQGMSPAMGPMGGAMGGQMPQAQAPGMPTMGMGSAMGMQMAPGMPATTPGCVVLVSNLNEATIQPDHLFMLCGVYGDVTRVKIMHKNRSRALVQFMLPQHAATAISNLNGLPFQGNQLRLVLSKFPEVALPRNDEEAQLTKDYSKSKIHRFKSQESYKHIHPPCPVLHLSRLPAEANDVYVTQLFVTHGFQPKRVHMFPEDKKMAFVELNSVQEAAEALVALHNKMLGDNLYLRVAFSRHAHLS</sequence>
<dbReference type="SUPFAM" id="SSF54928">
    <property type="entry name" value="RNA-binding domain, RBD"/>
    <property type="match status" value="4"/>
</dbReference>
<organism evidence="5">
    <name type="scientific">Salpingoeca rosetta (strain ATCC 50818 / BSB-021)</name>
    <dbReference type="NCBI Taxonomy" id="946362"/>
    <lineage>
        <taxon>Eukaryota</taxon>
        <taxon>Choanoflagellata</taxon>
        <taxon>Craspedida</taxon>
        <taxon>Salpingoecidae</taxon>
        <taxon>Salpingoeca</taxon>
    </lineage>
</organism>
<dbReference type="NCBIfam" id="TIGR01649">
    <property type="entry name" value="hnRNP-L_PTB"/>
    <property type="match status" value="1"/>
</dbReference>
<name>F2TX08_SALR5</name>
<dbReference type="GO" id="GO:0005634">
    <property type="term" value="C:nucleus"/>
    <property type="evidence" value="ECO:0007669"/>
    <property type="project" value="InterPro"/>
</dbReference>
<dbReference type="CDD" id="cd12425">
    <property type="entry name" value="RRM4_PTBP1_like"/>
    <property type="match status" value="1"/>
</dbReference>
<evidence type="ECO:0000313" key="4">
    <source>
        <dbReference type="EMBL" id="EGD75917.1"/>
    </source>
</evidence>
<dbReference type="CDD" id="cd12422">
    <property type="entry name" value="RRM2_PTBP1_hnRNPL_like"/>
    <property type="match status" value="1"/>
</dbReference>
<dbReference type="InParanoid" id="F2TX08"/>
<reference evidence="4" key="1">
    <citation type="submission" date="2009-08" db="EMBL/GenBank/DDBJ databases">
        <title>Annotation of Salpingoeca rosetta.</title>
        <authorList>
            <consortium name="The Broad Institute Genome Sequencing Platform"/>
            <person name="Russ C."/>
            <person name="Cuomo C."/>
            <person name="Burger G."/>
            <person name="Gray M.W."/>
            <person name="Holland P.W.H."/>
            <person name="King N."/>
            <person name="Lang F.B.F."/>
            <person name="Roger A.J."/>
            <person name="Ruiz-Trillo I."/>
            <person name="Young S.K."/>
            <person name="Zeng Q."/>
            <person name="Gargeya S."/>
            <person name="Alvarado L."/>
            <person name="Berlin A."/>
            <person name="Chapman S.B."/>
            <person name="Chen Z."/>
            <person name="Freedman E."/>
            <person name="Gellesch M."/>
            <person name="Goldberg J."/>
            <person name="Griggs A."/>
            <person name="Gujja S."/>
            <person name="Heilman E."/>
            <person name="Heiman D."/>
            <person name="Howarth C."/>
            <person name="Mehta T."/>
            <person name="Neiman D."/>
            <person name="Pearson M."/>
            <person name="Roberts A."/>
            <person name="Saif S."/>
            <person name="Shea T."/>
            <person name="Shenoy N."/>
            <person name="Sisk P."/>
            <person name="Stolte C."/>
            <person name="Sykes S."/>
            <person name="White J."/>
            <person name="Yandava C."/>
            <person name="Haas B."/>
            <person name="Nusbaum C."/>
            <person name="Birren B."/>
        </authorList>
    </citation>
    <scope>NUCLEOTIDE SEQUENCE [LARGE SCALE GENOMIC DNA]</scope>
    <source>
        <strain evidence="4">ATCC 50818</strain>
    </source>
</reference>
<protein>
    <submittedName>
        <fullName evidence="4">Polypyrimidine tract-binding protein 1 isoform d</fullName>
    </submittedName>
</protein>
<evidence type="ECO:0000313" key="5">
    <source>
        <dbReference type="Proteomes" id="UP000007799"/>
    </source>
</evidence>
<feature type="domain" description="RRM" evidence="3">
    <location>
        <begin position="417"/>
        <end position="492"/>
    </location>
</feature>
<dbReference type="Proteomes" id="UP000007799">
    <property type="component" value="Unassembled WGS sequence"/>
</dbReference>
<dbReference type="PROSITE" id="PS50102">
    <property type="entry name" value="RRM"/>
    <property type="match status" value="2"/>
</dbReference>
<dbReference type="AlphaFoldDB" id="F2TX08"/>
<dbReference type="STRING" id="946362.F2TX08"/>
<dbReference type="InterPro" id="IPR000504">
    <property type="entry name" value="RRM_dom"/>
</dbReference>
<evidence type="ECO:0000259" key="3">
    <source>
        <dbReference type="PROSITE" id="PS50102"/>
    </source>
</evidence>
<dbReference type="InterPro" id="IPR006536">
    <property type="entry name" value="HnRNP-L/PTB"/>
</dbReference>
<evidence type="ECO:0000256" key="1">
    <source>
        <dbReference type="PROSITE-ProRule" id="PRU00176"/>
    </source>
</evidence>
<keyword evidence="1" id="KW-0694">RNA-binding</keyword>
<keyword evidence="5" id="KW-1185">Reference proteome</keyword>
<dbReference type="eggNOG" id="KOG1190">
    <property type="taxonomic scope" value="Eukaryota"/>
</dbReference>
<dbReference type="InterPro" id="IPR035979">
    <property type="entry name" value="RBD_domain_sf"/>
</dbReference>
<dbReference type="CDD" id="cd12423">
    <property type="entry name" value="RRM3_PTBP1_like"/>
    <property type="match status" value="1"/>
</dbReference>
<dbReference type="EMBL" id="GL832956">
    <property type="protein sequence ID" value="EGD75917.1"/>
    <property type="molecule type" value="Genomic_DNA"/>
</dbReference>
<feature type="region of interest" description="Disordered" evidence="2">
    <location>
        <begin position="1"/>
        <end position="27"/>
    </location>
</feature>
<dbReference type="GO" id="GO:0006397">
    <property type="term" value="P:mRNA processing"/>
    <property type="evidence" value="ECO:0007669"/>
    <property type="project" value="InterPro"/>
</dbReference>
<evidence type="ECO:0000256" key="2">
    <source>
        <dbReference type="SAM" id="MobiDB-lite"/>
    </source>
</evidence>
<proteinExistence type="predicted"/>
<dbReference type="GO" id="GO:0003723">
    <property type="term" value="F:RNA binding"/>
    <property type="evidence" value="ECO:0007669"/>
    <property type="project" value="UniProtKB-UniRule"/>
</dbReference>
<dbReference type="CDD" id="cd12421">
    <property type="entry name" value="RRM1_PTBP1_hnRNPL_like"/>
    <property type="match status" value="1"/>
</dbReference>
<dbReference type="PANTHER" id="PTHR15592">
    <property type="entry name" value="MATRIN 3/NUCLEAR PROTEIN 220-RELATED"/>
    <property type="match status" value="1"/>
</dbReference>
<dbReference type="Pfam" id="PF13893">
    <property type="entry name" value="RRM_5"/>
    <property type="match status" value="3"/>
</dbReference>
<gene>
    <name evidence="4" type="ORF">PTSG_00625</name>
</gene>
<dbReference type="OrthoDB" id="296632at2759"/>
<dbReference type="InterPro" id="IPR012677">
    <property type="entry name" value="Nucleotide-bd_a/b_plait_sf"/>
</dbReference>
<accession>F2TX08</accession>
<dbReference type="Gene3D" id="3.30.70.330">
    <property type="match status" value="4"/>
</dbReference>
<feature type="domain" description="RRM" evidence="3">
    <location>
        <begin position="303"/>
        <end position="377"/>
    </location>
</feature>
<dbReference type="GeneID" id="16078689"/>
<dbReference type="FunCoup" id="F2TX08">
    <property type="interactions" value="1924"/>
</dbReference>
<dbReference type="KEGG" id="sre:PTSG_00625"/>
<dbReference type="RefSeq" id="XP_004998093.1">
    <property type="nucleotide sequence ID" value="XM_004998036.1"/>
</dbReference>
<dbReference type="SMART" id="SM00360">
    <property type="entry name" value="RRM"/>
    <property type="match status" value="4"/>
</dbReference>